<dbReference type="Gene3D" id="2.30.30.240">
    <property type="entry name" value="PRC-barrel domain"/>
    <property type="match status" value="1"/>
</dbReference>
<dbReference type="Pfam" id="PF05239">
    <property type="entry name" value="PRC"/>
    <property type="match status" value="1"/>
</dbReference>
<reference evidence="2 3" key="2">
    <citation type="submission" date="2018-06" db="EMBL/GenBank/DDBJ databases">
        <authorList>
            <person name="Zhirakovskaya E."/>
        </authorList>
    </citation>
    <scope>NUCLEOTIDE SEQUENCE [LARGE SCALE GENOMIC DNA]</scope>
    <source>
        <strain evidence="2 3">FBKL4.011</strain>
    </source>
</reference>
<dbReference type="OrthoDB" id="1707618at2"/>
<name>A0A364K642_9BACL</name>
<evidence type="ECO:0000313" key="2">
    <source>
        <dbReference type="EMBL" id="RAL25764.1"/>
    </source>
</evidence>
<dbReference type="SUPFAM" id="SSF50346">
    <property type="entry name" value="PRC-barrel domain"/>
    <property type="match status" value="1"/>
</dbReference>
<accession>A0A364K642</accession>
<sequence length="167" mass="18644">MLKSQEVIGLSVVHLKTGKKVGTVIDLLFDESQKMRGILVENGGWLRKRRWVPMKYISSIGKDAVIVDSEDPLLLLDSSTKDWTGILSGQKKLRGRPVILSNGCEVGRLENVYFMEEVGTLVGYELSDGWMSDVKVGRKMLKSDIPLVWGEDVLIAPTDQIQLKDAK</sequence>
<dbReference type="RefSeq" id="WP_113658378.1">
    <property type="nucleotide sequence ID" value="NZ_KZ845665.1"/>
</dbReference>
<proteinExistence type="predicted"/>
<gene>
    <name evidence="2" type="ORF">DL897_06725</name>
</gene>
<dbReference type="Proteomes" id="UP000251213">
    <property type="component" value="Unassembled WGS sequence"/>
</dbReference>
<feature type="domain" description="PRC-barrel" evidence="1">
    <location>
        <begin position="4"/>
        <end position="69"/>
    </location>
</feature>
<dbReference type="InterPro" id="IPR011033">
    <property type="entry name" value="PRC_barrel-like_sf"/>
</dbReference>
<organism evidence="2 3">
    <name type="scientific">Thermoflavimicrobium daqui</name>
    <dbReference type="NCBI Taxonomy" id="2137476"/>
    <lineage>
        <taxon>Bacteria</taxon>
        <taxon>Bacillati</taxon>
        <taxon>Bacillota</taxon>
        <taxon>Bacilli</taxon>
        <taxon>Bacillales</taxon>
        <taxon>Thermoactinomycetaceae</taxon>
        <taxon>Thermoflavimicrobium</taxon>
    </lineage>
</organism>
<evidence type="ECO:0000313" key="3">
    <source>
        <dbReference type="Proteomes" id="UP000251213"/>
    </source>
</evidence>
<evidence type="ECO:0000259" key="1">
    <source>
        <dbReference type="Pfam" id="PF05239"/>
    </source>
</evidence>
<dbReference type="InterPro" id="IPR027275">
    <property type="entry name" value="PRC-brl_dom"/>
</dbReference>
<dbReference type="AlphaFoldDB" id="A0A364K642"/>
<reference evidence="2 3" key="1">
    <citation type="submission" date="2018-06" db="EMBL/GenBank/DDBJ databases">
        <title>Thermoflavimicrobium daqus sp. nov., a thermophilic microbe isolated from Moutai-flavour Daqu.</title>
        <authorList>
            <person name="Wang X."/>
            <person name="Zhou H."/>
        </authorList>
    </citation>
    <scope>NUCLEOTIDE SEQUENCE [LARGE SCALE GENOMIC DNA]</scope>
    <source>
        <strain evidence="2 3">FBKL4.011</strain>
    </source>
</reference>
<comment type="caution">
    <text evidence="2">The sequence shown here is derived from an EMBL/GenBank/DDBJ whole genome shotgun (WGS) entry which is preliminary data.</text>
</comment>
<dbReference type="EMBL" id="QJKK01000003">
    <property type="protein sequence ID" value="RAL25764.1"/>
    <property type="molecule type" value="Genomic_DNA"/>
</dbReference>
<protein>
    <submittedName>
        <fullName evidence="2">Photosystem reaction center subunit H</fullName>
    </submittedName>
</protein>
<keyword evidence="3" id="KW-1185">Reference proteome</keyword>